<dbReference type="AlphaFoldDB" id="A0AAN6USY5"/>
<dbReference type="SUPFAM" id="SSF48403">
    <property type="entry name" value="Ankyrin repeat"/>
    <property type="match status" value="1"/>
</dbReference>
<comment type="caution">
    <text evidence="3">The sequence shown here is derived from an EMBL/GenBank/DDBJ whole genome shotgun (WGS) entry which is preliminary data.</text>
</comment>
<accession>A0AAN6USY5</accession>
<feature type="non-terminal residue" evidence="3">
    <location>
        <position position="1"/>
    </location>
</feature>
<evidence type="ECO:0000259" key="2">
    <source>
        <dbReference type="Pfam" id="PF24883"/>
    </source>
</evidence>
<keyword evidence="4" id="KW-1185">Reference proteome</keyword>
<dbReference type="InterPro" id="IPR036770">
    <property type="entry name" value="Ankyrin_rpt-contain_sf"/>
</dbReference>
<dbReference type="InterPro" id="IPR027417">
    <property type="entry name" value="P-loop_NTPase"/>
</dbReference>
<dbReference type="Gene3D" id="1.25.40.20">
    <property type="entry name" value="Ankyrin repeat-containing domain"/>
    <property type="match status" value="1"/>
</dbReference>
<sequence>KWRDRADLPAHNGVLWIKGKPGAGKSTLMKHALQHCEEVFVDHLIVAYFFNARGEILEKTPLGMLRSIRQSKPLLLLVDALDECDDRGVRDVVGFLESLSRDAVQAGVTLRICLSSRHYPNVSMRKTLELTVEASEEHRRDIATYIAQKLEGHDDDIKAKVREKAGGIFMWVVIVVSLLNKAYDDGRLEAMREALEEVPSDLEEVFNRLLSQDDPNKAETVRMLQRVLLSRRPLKPKELFFAVLAGTTPKYTGPWDRSKVTGHIIQRRITASSKGLIEARTGDTASVQFIHLSVNDFLFRNQRLQTLDETLEPDQISASHGQLWQRCWSDIKRLDTASTSAQDMRQLSGNYPFLLYAASYIFDHAEKALSGGAMQQEIVRWLRIRNDWFGWWKTFLSTVDSYGEHSYLKDKMDAGPLYVLSLLGYQKLVTLVLAEGAADVNAQGGHYGNALQAASYRGRGEIVRQLLERGADRGADVNAQGGELGTALQAASFKGYGKIV</sequence>
<dbReference type="Proteomes" id="UP001304895">
    <property type="component" value="Unassembled WGS sequence"/>
</dbReference>
<reference evidence="3" key="1">
    <citation type="journal article" date="2023" name="Mol. Phylogenet. Evol.">
        <title>Genome-scale phylogeny and comparative genomics of the fungal order Sordariales.</title>
        <authorList>
            <person name="Hensen N."/>
            <person name="Bonometti L."/>
            <person name="Westerberg I."/>
            <person name="Brannstrom I.O."/>
            <person name="Guillou S."/>
            <person name="Cros-Aarteil S."/>
            <person name="Calhoun S."/>
            <person name="Haridas S."/>
            <person name="Kuo A."/>
            <person name="Mondo S."/>
            <person name="Pangilinan J."/>
            <person name="Riley R."/>
            <person name="LaButti K."/>
            <person name="Andreopoulos B."/>
            <person name="Lipzen A."/>
            <person name="Chen C."/>
            <person name="Yan M."/>
            <person name="Daum C."/>
            <person name="Ng V."/>
            <person name="Clum A."/>
            <person name="Steindorff A."/>
            <person name="Ohm R.A."/>
            <person name="Martin F."/>
            <person name="Silar P."/>
            <person name="Natvig D.O."/>
            <person name="Lalanne C."/>
            <person name="Gautier V."/>
            <person name="Ament-Velasquez S.L."/>
            <person name="Kruys A."/>
            <person name="Hutchinson M.I."/>
            <person name="Powell A.J."/>
            <person name="Barry K."/>
            <person name="Miller A.N."/>
            <person name="Grigoriev I.V."/>
            <person name="Debuchy R."/>
            <person name="Gladieux P."/>
            <person name="Hiltunen Thoren M."/>
            <person name="Johannesson H."/>
        </authorList>
    </citation>
    <scope>NUCLEOTIDE SEQUENCE</scope>
    <source>
        <strain evidence="3">CBS 123565</strain>
    </source>
</reference>
<dbReference type="SUPFAM" id="SSF52540">
    <property type="entry name" value="P-loop containing nucleoside triphosphate hydrolases"/>
    <property type="match status" value="1"/>
</dbReference>
<evidence type="ECO:0000313" key="3">
    <source>
        <dbReference type="EMBL" id="KAK4138478.1"/>
    </source>
</evidence>
<feature type="domain" description="Nephrocystin 3-like N-terminal" evidence="2">
    <location>
        <begin position="9"/>
        <end position="68"/>
    </location>
</feature>
<evidence type="ECO:0000256" key="1">
    <source>
        <dbReference type="ARBA" id="ARBA00022737"/>
    </source>
</evidence>
<protein>
    <recommendedName>
        <fullName evidence="2">Nephrocystin 3-like N-terminal domain-containing protein</fullName>
    </recommendedName>
</protein>
<proteinExistence type="predicted"/>
<dbReference type="PANTHER" id="PTHR10039:SF5">
    <property type="entry name" value="NACHT DOMAIN-CONTAINING PROTEIN"/>
    <property type="match status" value="1"/>
</dbReference>
<keyword evidence="1" id="KW-0677">Repeat</keyword>
<dbReference type="Pfam" id="PF24883">
    <property type="entry name" value="NPHP3_N"/>
    <property type="match status" value="1"/>
</dbReference>
<name>A0AAN6USY5_9PEZI</name>
<reference evidence="3" key="2">
    <citation type="submission" date="2023-05" db="EMBL/GenBank/DDBJ databases">
        <authorList>
            <consortium name="Lawrence Berkeley National Laboratory"/>
            <person name="Steindorff A."/>
            <person name="Hensen N."/>
            <person name="Bonometti L."/>
            <person name="Westerberg I."/>
            <person name="Brannstrom I.O."/>
            <person name="Guillou S."/>
            <person name="Cros-Aarteil S."/>
            <person name="Calhoun S."/>
            <person name="Haridas S."/>
            <person name="Kuo A."/>
            <person name="Mondo S."/>
            <person name="Pangilinan J."/>
            <person name="Riley R."/>
            <person name="Labutti K."/>
            <person name="Andreopoulos B."/>
            <person name="Lipzen A."/>
            <person name="Chen C."/>
            <person name="Yanf M."/>
            <person name="Daum C."/>
            <person name="Ng V."/>
            <person name="Clum A."/>
            <person name="Ohm R."/>
            <person name="Martin F."/>
            <person name="Silar P."/>
            <person name="Natvig D."/>
            <person name="Lalanne C."/>
            <person name="Gautier V."/>
            <person name="Ament-Velasquez S.L."/>
            <person name="Kruys A."/>
            <person name="Hutchinson M.I."/>
            <person name="Powell A.J."/>
            <person name="Barry K."/>
            <person name="Miller A.N."/>
            <person name="Grigoriev I.V."/>
            <person name="Debuchy R."/>
            <person name="Gladieux P."/>
            <person name="Thoren M.H."/>
            <person name="Johannesson H."/>
        </authorList>
    </citation>
    <scope>NUCLEOTIDE SEQUENCE</scope>
    <source>
        <strain evidence="3">CBS 123565</strain>
    </source>
</reference>
<organism evidence="3 4">
    <name type="scientific">Trichocladium antarcticum</name>
    <dbReference type="NCBI Taxonomy" id="1450529"/>
    <lineage>
        <taxon>Eukaryota</taxon>
        <taxon>Fungi</taxon>
        <taxon>Dikarya</taxon>
        <taxon>Ascomycota</taxon>
        <taxon>Pezizomycotina</taxon>
        <taxon>Sordariomycetes</taxon>
        <taxon>Sordariomycetidae</taxon>
        <taxon>Sordariales</taxon>
        <taxon>Chaetomiaceae</taxon>
        <taxon>Trichocladium</taxon>
    </lineage>
</organism>
<dbReference type="EMBL" id="MU853401">
    <property type="protein sequence ID" value="KAK4138478.1"/>
    <property type="molecule type" value="Genomic_DNA"/>
</dbReference>
<dbReference type="InterPro" id="IPR056884">
    <property type="entry name" value="NPHP3-like_N"/>
</dbReference>
<gene>
    <name evidence="3" type="ORF">BT67DRAFT_368450</name>
</gene>
<evidence type="ECO:0000313" key="4">
    <source>
        <dbReference type="Proteomes" id="UP001304895"/>
    </source>
</evidence>
<dbReference type="PANTHER" id="PTHR10039">
    <property type="entry name" value="AMELOGENIN"/>
    <property type="match status" value="1"/>
</dbReference>